<reference evidence="5" key="2">
    <citation type="submission" date="2025-08" db="UniProtKB">
        <authorList>
            <consortium name="RefSeq"/>
        </authorList>
    </citation>
    <scope>IDENTIFICATION</scope>
    <source>
        <tissue evidence="5">Leaf</tissue>
    </source>
</reference>
<feature type="region of interest" description="Disordered" evidence="2">
    <location>
        <begin position="175"/>
        <end position="231"/>
    </location>
</feature>
<keyword evidence="3" id="KW-1133">Transmembrane helix</keyword>
<gene>
    <name evidence="5" type="primary">LOC108843174</name>
</gene>
<sequence length="1045" mass="116791">MATAAAAASERVELAKHCSSRNWSKAIRVLDSLLAKQCSILDICNRAFCYNQLELHKHVIKDCDKALQLDSSAIQAYLLKGRALLALGRKQEAVLVLELGYNIALHQTADVKQLLELDELLNSARREIDVTLNHLATRQETPVSPLVPTSMAVFESGACSNGNTHELGEESEIISVSEDASKANKESGETSELRSNGSAYKEKENVKSGSQINGSSSKPCNGSDLHHHDLSETSDRLGDLSVIGNKLSSKSGSIAKLSLKAEPRCGVTDDTKINKKSTIARISETHSISVDFRLSRGIAQVNEGNYMKAISIFDKVLIEEPTYPEALIGRGTAYAFQRELENAIADFTKAIQSNPAAGEAWKRRGQARAALGEFAEAVEDLTRALELEPKSPDILHERGIINFRSKDFTAAVKDLSICLKQEKDNKSAYTYLGLAFASLGEYTKAEEAHLKSIQLDNNYLEAWLHLAQFYQELADYSKALECIDEVLQVDNRVWKAYHLRGLVFHGLGEHRKAIQELSIGLSIESSIECLYLRGSCHHAVGEYREAVKDYDATVDVELDAVEKFVLQCLAFYQKELALYTASKISSEFFCFDIDGDIDPMFKEYWCKRLHPKDVCEKVYRQPPLRESLKKGKLKKQDLAITKPKANLLRFTDLIGKKIQYHCPGFLPNRRQHRMAGLAVLEIAQKVSKAWRIEWRNSNKGTAKNGKKNRRRERINMLSQNRGGAGCSTSTSSETSTGYASLEDRSSGRSMLSWQEVYSSAVRWRQISEPCDPVVWVNKLSEEFNSGFGSHTPMVLGQAKVIRYFPNYDRTLNLAKTIIKEKLCVRSKADKVIDLSKDEKIEEIMRAETCEELHKIVGEDFWVATWCHSTAFEGKRLEGTRITCIKKPGSLGYDFAIRTPCTPARWSDFDEEMTSAWEALCNAYCGENYGSTDLDALETVRDAILRMTYYWYNFMPLARGTAVTGFVVLLGLLLAANMEFTESIPKGLQIDWEAILSVEPGSFVGSVKSWLYPSLKINTSWRDHSDVSSAFSTTGSVVAALSSYND</sequence>
<evidence type="ECO:0000256" key="1">
    <source>
        <dbReference type="PROSITE-ProRule" id="PRU00339"/>
    </source>
</evidence>
<dbReference type="Pfam" id="PF13181">
    <property type="entry name" value="TPR_8"/>
    <property type="match status" value="1"/>
</dbReference>
<feature type="compositionally biased region" description="Polar residues" evidence="2">
    <location>
        <begin position="207"/>
        <end position="220"/>
    </location>
</feature>
<dbReference type="InterPro" id="IPR019734">
    <property type="entry name" value="TPR_rpt"/>
</dbReference>
<dbReference type="PROSITE" id="PS50293">
    <property type="entry name" value="TPR_REGION"/>
    <property type="match status" value="1"/>
</dbReference>
<dbReference type="SMART" id="SM00028">
    <property type="entry name" value="TPR"/>
    <property type="match status" value="10"/>
</dbReference>
<protein>
    <submittedName>
        <fullName evidence="5">Suppressor of RPS4-RLD 1</fullName>
    </submittedName>
</protein>
<proteinExistence type="predicted"/>
<keyword evidence="3" id="KW-0812">Transmembrane</keyword>
<dbReference type="PROSITE" id="PS50005">
    <property type="entry name" value="TPR"/>
    <property type="match status" value="4"/>
</dbReference>
<evidence type="ECO:0000256" key="3">
    <source>
        <dbReference type="SAM" id="Phobius"/>
    </source>
</evidence>
<feature type="region of interest" description="Disordered" evidence="2">
    <location>
        <begin position="698"/>
        <end position="741"/>
    </location>
</feature>
<feature type="repeat" description="TPR" evidence="1">
    <location>
        <begin position="426"/>
        <end position="459"/>
    </location>
</feature>
<feature type="repeat" description="TPR" evidence="1">
    <location>
        <begin position="460"/>
        <end position="493"/>
    </location>
</feature>
<keyword evidence="4" id="KW-1185">Reference proteome</keyword>
<evidence type="ECO:0000256" key="2">
    <source>
        <dbReference type="SAM" id="MobiDB-lite"/>
    </source>
</evidence>
<dbReference type="InterPro" id="IPR011990">
    <property type="entry name" value="TPR-like_helical_dom_sf"/>
</dbReference>
<dbReference type="SUPFAM" id="SSF48452">
    <property type="entry name" value="TPR-like"/>
    <property type="match status" value="1"/>
</dbReference>
<evidence type="ECO:0000313" key="4">
    <source>
        <dbReference type="Proteomes" id="UP000504610"/>
    </source>
</evidence>
<keyword evidence="3" id="KW-0472">Membrane</keyword>
<dbReference type="Gene3D" id="1.25.40.10">
    <property type="entry name" value="Tetratricopeptide repeat domain"/>
    <property type="match status" value="3"/>
</dbReference>
<feature type="repeat" description="TPR" evidence="1">
    <location>
        <begin position="358"/>
        <end position="391"/>
    </location>
</feature>
<reference evidence="4" key="1">
    <citation type="journal article" date="2019" name="Database">
        <title>The radish genome database (RadishGD): an integrated information resource for radish genomics.</title>
        <authorList>
            <person name="Yu H.J."/>
            <person name="Baek S."/>
            <person name="Lee Y.J."/>
            <person name="Cho A."/>
            <person name="Mun J.H."/>
        </authorList>
    </citation>
    <scope>NUCLEOTIDE SEQUENCE [LARGE SCALE GENOMIC DNA]</scope>
    <source>
        <strain evidence="4">cv. WK10039</strain>
    </source>
</reference>
<keyword evidence="1" id="KW-0802">TPR repeat</keyword>
<feature type="repeat" description="TPR" evidence="1">
    <location>
        <begin position="324"/>
        <end position="357"/>
    </location>
</feature>
<dbReference type="OrthoDB" id="1926212at2759"/>
<dbReference type="Pfam" id="PF13432">
    <property type="entry name" value="TPR_16"/>
    <property type="match status" value="2"/>
</dbReference>
<feature type="transmembrane region" description="Helical" evidence="3">
    <location>
        <begin position="948"/>
        <end position="975"/>
    </location>
</feature>
<feature type="compositionally biased region" description="Basic and acidic residues" evidence="2">
    <location>
        <begin position="179"/>
        <end position="192"/>
    </location>
</feature>
<dbReference type="AlphaFoldDB" id="A0A6J0MI36"/>
<dbReference type="KEGG" id="rsz:108843174"/>
<dbReference type="Proteomes" id="UP000504610">
    <property type="component" value="Chromosome 2"/>
</dbReference>
<dbReference type="PANTHER" id="PTHR44749:SF1">
    <property type="entry name" value="TETRATRICOPEPTIDE-LIKE HELICAL DOMAIN-CONTAINING PROTEIN"/>
    <property type="match status" value="1"/>
</dbReference>
<feature type="compositionally biased region" description="Low complexity" evidence="2">
    <location>
        <begin position="727"/>
        <end position="736"/>
    </location>
</feature>
<dbReference type="PANTHER" id="PTHR44749">
    <property type="entry name" value="SUPPRESSOR OF RPS4-RLD 1"/>
    <property type="match status" value="1"/>
</dbReference>
<dbReference type="GeneID" id="108843174"/>
<dbReference type="RefSeq" id="XP_018471794.2">
    <property type="nucleotide sequence ID" value="XM_018616292.2"/>
</dbReference>
<organism evidence="4 5">
    <name type="scientific">Raphanus sativus</name>
    <name type="common">Radish</name>
    <name type="synonym">Raphanus raphanistrum var. sativus</name>
    <dbReference type="NCBI Taxonomy" id="3726"/>
    <lineage>
        <taxon>Eukaryota</taxon>
        <taxon>Viridiplantae</taxon>
        <taxon>Streptophyta</taxon>
        <taxon>Embryophyta</taxon>
        <taxon>Tracheophyta</taxon>
        <taxon>Spermatophyta</taxon>
        <taxon>Magnoliopsida</taxon>
        <taxon>eudicotyledons</taxon>
        <taxon>Gunneridae</taxon>
        <taxon>Pentapetalae</taxon>
        <taxon>rosids</taxon>
        <taxon>malvids</taxon>
        <taxon>Brassicales</taxon>
        <taxon>Brassicaceae</taxon>
        <taxon>Brassiceae</taxon>
        <taxon>Raphanus</taxon>
    </lineage>
</organism>
<name>A0A6J0MI36_RAPSA</name>
<dbReference type="InterPro" id="IPR044650">
    <property type="entry name" value="SRFR1-like"/>
</dbReference>
<accession>A0A6J0MI36</accession>
<dbReference type="GO" id="GO:0045892">
    <property type="term" value="P:negative regulation of DNA-templated transcription"/>
    <property type="evidence" value="ECO:0007669"/>
    <property type="project" value="InterPro"/>
</dbReference>
<evidence type="ECO:0000313" key="5">
    <source>
        <dbReference type="RefSeq" id="XP_018471794.2"/>
    </source>
</evidence>